<organism evidence="2 3">
    <name type="scientific">Hyphobacterium lacteum</name>
    <dbReference type="NCBI Taxonomy" id="3116575"/>
    <lineage>
        <taxon>Bacteria</taxon>
        <taxon>Pseudomonadati</taxon>
        <taxon>Pseudomonadota</taxon>
        <taxon>Alphaproteobacteria</taxon>
        <taxon>Maricaulales</taxon>
        <taxon>Maricaulaceae</taxon>
        <taxon>Hyphobacterium</taxon>
    </lineage>
</organism>
<dbReference type="EMBL" id="JAZDRP010000003">
    <property type="protein sequence ID" value="MEE2526024.1"/>
    <property type="molecule type" value="Genomic_DNA"/>
</dbReference>
<accession>A0ABU7LQ26</accession>
<keyword evidence="3" id="KW-1185">Reference proteome</keyword>
<name>A0ABU7LQ26_9PROT</name>
<protein>
    <submittedName>
        <fullName evidence="2">Uncharacterized protein</fullName>
    </submittedName>
</protein>
<feature type="transmembrane region" description="Helical" evidence="1">
    <location>
        <begin position="46"/>
        <end position="69"/>
    </location>
</feature>
<gene>
    <name evidence="2" type="ORF">V0U79_06570</name>
</gene>
<feature type="transmembrane region" description="Helical" evidence="1">
    <location>
        <begin position="20"/>
        <end position="39"/>
    </location>
</feature>
<keyword evidence="1" id="KW-0812">Transmembrane</keyword>
<sequence>MTDYEAASLFADYLNTANMVFSNYMAVLVAMISASYFLAHRMGRWVAALFLVIYTIVALQAGMGVFFAFTDFSSLGYWIHQTRQVDPGDLVWLGPVGESGAGMRNMPLMVAFMVVGSYLGSIAFFFVVRANRIHADDANDKGGSG</sequence>
<keyword evidence="1" id="KW-0472">Membrane</keyword>
<evidence type="ECO:0000313" key="3">
    <source>
        <dbReference type="Proteomes" id="UP001354971"/>
    </source>
</evidence>
<evidence type="ECO:0000256" key="1">
    <source>
        <dbReference type="SAM" id="Phobius"/>
    </source>
</evidence>
<dbReference type="RefSeq" id="WP_330198683.1">
    <property type="nucleotide sequence ID" value="NZ_JAZDRP010000003.1"/>
</dbReference>
<evidence type="ECO:0000313" key="2">
    <source>
        <dbReference type="EMBL" id="MEE2526024.1"/>
    </source>
</evidence>
<comment type="caution">
    <text evidence="2">The sequence shown here is derived from an EMBL/GenBank/DDBJ whole genome shotgun (WGS) entry which is preliminary data.</text>
</comment>
<reference evidence="2 3" key="1">
    <citation type="submission" date="2024-01" db="EMBL/GenBank/DDBJ databases">
        <title>Hyphobacterium bacterium isolated from marine sediment.</title>
        <authorList>
            <person name="Zhao S."/>
        </authorList>
    </citation>
    <scope>NUCLEOTIDE SEQUENCE [LARGE SCALE GENOMIC DNA]</scope>
    <source>
        <strain evidence="3">HN65</strain>
    </source>
</reference>
<keyword evidence="1" id="KW-1133">Transmembrane helix</keyword>
<feature type="transmembrane region" description="Helical" evidence="1">
    <location>
        <begin position="108"/>
        <end position="128"/>
    </location>
</feature>
<proteinExistence type="predicted"/>
<dbReference type="Proteomes" id="UP001354971">
    <property type="component" value="Unassembled WGS sequence"/>
</dbReference>